<dbReference type="InterPro" id="IPR021136">
    <property type="entry name" value="Flagellar_hook_control-like_C"/>
</dbReference>
<reference evidence="2 3" key="1">
    <citation type="submission" date="2019-08" db="EMBL/GenBank/DDBJ databases">
        <title>Complete genome sequence of Kushneria sp. YCWA18, a halophilic phosphate-solubilizing bacterium isolated from Daqiao saltern in China.</title>
        <authorList>
            <person name="Du G.-X."/>
            <person name="Qu L.-Y."/>
        </authorList>
    </citation>
    <scope>NUCLEOTIDE SEQUENCE [LARGE SCALE GENOMIC DNA]</scope>
    <source>
        <strain evidence="2 3">YCWA18</strain>
    </source>
</reference>
<dbReference type="InterPro" id="IPR038610">
    <property type="entry name" value="FliK-like_C_sf"/>
</dbReference>
<accession>A0A1S1NS05</accession>
<keyword evidence="2" id="KW-0969">Cilium</keyword>
<dbReference type="RefSeq" id="WP_070977581.1">
    <property type="nucleotide sequence ID" value="NZ_CP043420.1"/>
</dbReference>
<keyword evidence="2" id="KW-0966">Cell projection</keyword>
<dbReference type="Pfam" id="PF02120">
    <property type="entry name" value="Flg_hook"/>
    <property type="match status" value="1"/>
</dbReference>
<evidence type="ECO:0000256" key="1">
    <source>
        <dbReference type="SAM" id="MobiDB-lite"/>
    </source>
</evidence>
<gene>
    <name evidence="2" type="ORF">FY550_08855</name>
</gene>
<keyword evidence="2" id="KW-0282">Flagellum</keyword>
<dbReference type="Proteomes" id="UP000322553">
    <property type="component" value="Chromosome"/>
</dbReference>
<feature type="compositionally biased region" description="Polar residues" evidence="1">
    <location>
        <begin position="78"/>
        <end position="95"/>
    </location>
</feature>
<dbReference type="KEGG" id="kuy:FY550_08855"/>
<name>A0A1S1NS05_9GAMM</name>
<keyword evidence="3" id="KW-1185">Reference proteome</keyword>
<sequence>MSVISPLLDTLLHQVLGRRADLDRVAARPVQQPLGAVTYTPPPRHATSDTPEEHQSAASGQSSIQRHRPMTEDLRATSYRSPVTDQNSSVSTRQHFSPEARTIASVLSRFPNSSPPVQGGTPLITEMRPPTVGLLAHALGREIALSGLFYEAHLARWTQGRLDRQSLQREPQGSLMLSMQGTGKHDADAEVASMRMESSSPAGGSVTSIIHQDAQALLRQQLELMASGVFRWHGDIWPDVPMEWEIEEGAQESSGENPAPWSTRLHLTMPSLGAIELRLMLTGDRLQIRGVDLSAETAQQLEQGGNALQQRLMEAGFQVPRPTFKKGGSD</sequence>
<dbReference type="OrthoDB" id="5296742at2"/>
<proteinExistence type="predicted"/>
<feature type="region of interest" description="Disordered" evidence="1">
    <location>
        <begin position="33"/>
        <end position="98"/>
    </location>
</feature>
<evidence type="ECO:0000313" key="3">
    <source>
        <dbReference type="Proteomes" id="UP000322553"/>
    </source>
</evidence>
<organism evidence="2 3">
    <name type="scientific">Kushneria phosphatilytica</name>
    <dbReference type="NCBI Taxonomy" id="657387"/>
    <lineage>
        <taxon>Bacteria</taxon>
        <taxon>Pseudomonadati</taxon>
        <taxon>Pseudomonadota</taxon>
        <taxon>Gammaproteobacteria</taxon>
        <taxon>Oceanospirillales</taxon>
        <taxon>Halomonadaceae</taxon>
        <taxon>Kushneria</taxon>
    </lineage>
</organism>
<protein>
    <submittedName>
        <fullName evidence="2">Flagellar hook-length control protein FliK</fullName>
    </submittedName>
</protein>
<dbReference type="STRING" id="657387.BH688_05105"/>
<dbReference type="Gene3D" id="3.30.750.140">
    <property type="match status" value="1"/>
</dbReference>
<dbReference type="EMBL" id="CP043420">
    <property type="protein sequence ID" value="QEL11234.1"/>
    <property type="molecule type" value="Genomic_DNA"/>
</dbReference>
<evidence type="ECO:0000313" key="2">
    <source>
        <dbReference type="EMBL" id="QEL11234.1"/>
    </source>
</evidence>
<dbReference type="AlphaFoldDB" id="A0A1S1NS05"/>